<dbReference type="Proteomes" id="UP000179242">
    <property type="component" value="Unassembled WGS sequence"/>
</dbReference>
<dbReference type="EMBL" id="MEUJ01000003">
    <property type="protein sequence ID" value="OGC40569.1"/>
    <property type="molecule type" value="Genomic_DNA"/>
</dbReference>
<reference evidence="5 6" key="1">
    <citation type="journal article" date="2016" name="Nat. Commun.">
        <title>Thousands of microbial genomes shed light on interconnected biogeochemical processes in an aquifer system.</title>
        <authorList>
            <person name="Anantharaman K."/>
            <person name="Brown C.T."/>
            <person name="Hug L.A."/>
            <person name="Sharon I."/>
            <person name="Castelle C.J."/>
            <person name="Probst A.J."/>
            <person name="Thomas B.C."/>
            <person name="Singh A."/>
            <person name="Wilkins M.J."/>
            <person name="Karaoz U."/>
            <person name="Brodie E.L."/>
            <person name="Williams K.H."/>
            <person name="Hubbard S.S."/>
            <person name="Banfield J.F."/>
        </authorList>
    </citation>
    <scope>NUCLEOTIDE SEQUENCE [LARGE SCALE GENOMIC DNA]</scope>
</reference>
<dbReference type="InterPro" id="IPR050595">
    <property type="entry name" value="Bact_response_regulator"/>
</dbReference>
<dbReference type="AlphaFoldDB" id="A0A1F4U6R9"/>
<accession>A0A1F4U6R9</accession>
<evidence type="ECO:0000259" key="4">
    <source>
        <dbReference type="PROSITE" id="PS50110"/>
    </source>
</evidence>
<dbReference type="InterPro" id="IPR011006">
    <property type="entry name" value="CheY-like_superfamily"/>
</dbReference>
<evidence type="ECO:0000256" key="1">
    <source>
        <dbReference type="ARBA" id="ARBA00022553"/>
    </source>
</evidence>
<organism evidence="5 6">
    <name type="scientific">candidate division WOR-1 bacterium RIFOXYC2_FULL_46_14</name>
    <dbReference type="NCBI Taxonomy" id="1802587"/>
    <lineage>
        <taxon>Bacteria</taxon>
        <taxon>Bacillati</taxon>
        <taxon>Saganbacteria</taxon>
    </lineage>
</organism>
<evidence type="ECO:0000256" key="2">
    <source>
        <dbReference type="ARBA" id="ARBA00023012"/>
    </source>
</evidence>
<evidence type="ECO:0000313" key="6">
    <source>
        <dbReference type="Proteomes" id="UP000179242"/>
    </source>
</evidence>
<protein>
    <recommendedName>
        <fullName evidence="4">Response regulatory domain-containing protein</fullName>
    </recommendedName>
</protein>
<evidence type="ECO:0000256" key="3">
    <source>
        <dbReference type="PROSITE-ProRule" id="PRU00169"/>
    </source>
</evidence>
<keyword evidence="2" id="KW-0902">Two-component regulatory system</keyword>
<keyword evidence="1 3" id="KW-0597">Phosphoprotein</keyword>
<feature type="modified residue" description="4-aspartylphosphate" evidence="3">
    <location>
        <position position="53"/>
    </location>
</feature>
<dbReference type="InterPro" id="IPR001789">
    <property type="entry name" value="Sig_transdc_resp-reg_receiver"/>
</dbReference>
<dbReference type="SUPFAM" id="SSF52172">
    <property type="entry name" value="CheY-like"/>
    <property type="match status" value="1"/>
</dbReference>
<dbReference type="GO" id="GO:0000160">
    <property type="term" value="P:phosphorelay signal transduction system"/>
    <property type="evidence" value="ECO:0007669"/>
    <property type="project" value="UniProtKB-KW"/>
</dbReference>
<dbReference type="SMART" id="SM00448">
    <property type="entry name" value="REC"/>
    <property type="match status" value="1"/>
</dbReference>
<proteinExistence type="predicted"/>
<dbReference type="PANTHER" id="PTHR44591:SF14">
    <property type="entry name" value="PROTEIN PILG"/>
    <property type="match status" value="1"/>
</dbReference>
<gene>
    <name evidence="5" type="ORF">A2438_06085</name>
</gene>
<dbReference type="PANTHER" id="PTHR44591">
    <property type="entry name" value="STRESS RESPONSE REGULATOR PROTEIN 1"/>
    <property type="match status" value="1"/>
</dbReference>
<dbReference type="PROSITE" id="PS50110">
    <property type="entry name" value="RESPONSE_REGULATORY"/>
    <property type="match status" value="1"/>
</dbReference>
<feature type="domain" description="Response regulatory" evidence="4">
    <location>
        <begin position="4"/>
        <end position="128"/>
    </location>
</feature>
<name>A0A1F4U6R9_UNCSA</name>
<comment type="caution">
    <text evidence="5">The sequence shown here is derived from an EMBL/GenBank/DDBJ whole genome shotgun (WGS) entry which is preliminary data.</text>
</comment>
<dbReference type="Pfam" id="PF00072">
    <property type="entry name" value="Response_reg"/>
    <property type="match status" value="1"/>
</dbReference>
<evidence type="ECO:0000313" key="5">
    <source>
        <dbReference type="EMBL" id="OGC40569.1"/>
    </source>
</evidence>
<sequence>MNKKIILIDDDELLCRELSQLLKEEGFEAEAYSNSELGLNKLLKNNYGLLLLDLKMPKIGGREILKAAKERGLKTKIIIITGNPIFSSFLGKQALNDSTDSDELGFADFIFNKPFDPELLLAKINELLAG</sequence>
<dbReference type="Gene3D" id="3.40.50.2300">
    <property type="match status" value="1"/>
</dbReference>